<evidence type="ECO:0000313" key="2">
    <source>
        <dbReference type="Proteomes" id="UP000187203"/>
    </source>
</evidence>
<sequence length="188" mass="21436">MEEDLWLSPFRKEDLRKMSELKAPARHPAGIPEPDPPMFGEGKIVELAALLMVAHERLLGKPTYTKVGFVSDPSSLELHLCLKEEMSSAIYAETISKATFQSSNSVEICEARKNLMSSAHLLLKVFANAGYCIDRYLKSEFYLKRTTTNLQVAEEVRYLLKVKGFKSKKEFFGKDLIDMKWYFVSDSL</sequence>
<name>A0A1R3IBV7_9ROSI</name>
<keyword evidence="2" id="KW-1185">Reference proteome</keyword>
<proteinExistence type="predicted"/>
<dbReference type="EMBL" id="AWUE01018465">
    <property type="protein sequence ID" value="OMO80057.1"/>
    <property type="molecule type" value="Genomic_DNA"/>
</dbReference>
<reference evidence="2" key="1">
    <citation type="submission" date="2013-09" db="EMBL/GenBank/DDBJ databases">
        <title>Corchorus olitorius genome sequencing.</title>
        <authorList>
            <person name="Alam M."/>
            <person name="Haque M.S."/>
            <person name="Islam M.S."/>
            <person name="Emdad E.M."/>
            <person name="Islam M.M."/>
            <person name="Ahmed B."/>
            <person name="Halim A."/>
            <person name="Hossen Q.M.M."/>
            <person name="Hossain M.Z."/>
            <person name="Ahmed R."/>
            <person name="Khan M.M."/>
            <person name="Islam R."/>
            <person name="Rashid M.M."/>
            <person name="Khan S.A."/>
            <person name="Rahman M.S."/>
            <person name="Alam M."/>
            <person name="Yahiya A.S."/>
            <person name="Khan M.S."/>
            <person name="Azam M.S."/>
            <person name="Haque T."/>
            <person name="Lashkar M.Z.H."/>
            <person name="Akhand A.I."/>
            <person name="Morshed G."/>
            <person name="Roy S."/>
            <person name="Uddin K.S."/>
            <person name="Rabeya T."/>
            <person name="Hossain A.S."/>
            <person name="Chowdhury A."/>
            <person name="Snigdha A.R."/>
            <person name="Mortoza M.S."/>
            <person name="Matin S.A."/>
            <person name="Hoque S.M.E."/>
            <person name="Islam M.K."/>
            <person name="Roy D.K."/>
            <person name="Haider R."/>
            <person name="Moosa M.M."/>
            <person name="Elias S.M."/>
            <person name="Hasan A.M."/>
            <person name="Jahan S."/>
            <person name="Shafiuddin M."/>
            <person name="Mahmood N."/>
            <person name="Shommy N.S."/>
        </authorList>
    </citation>
    <scope>NUCLEOTIDE SEQUENCE [LARGE SCALE GENOMIC DNA]</scope>
    <source>
        <strain evidence="2">cv. O-4</strain>
    </source>
</reference>
<accession>A0A1R3IBV7</accession>
<protein>
    <submittedName>
        <fullName evidence="1">Uncharacterized protein</fullName>
    </submittedName>
</protein>
<organism evidence="1 2">
    <name type="scientific">Corchorus olitorius</name>
    <dbReference type="NCBI Taxonomy" id="93759"/>
    <lineage>
        <taxon>Eukaryota</taxon>
        <taxon>Viridiplantae</taxon>
        <taxon>Streptophyta</taxon>
        <taxon>Embryophyta</taxon>
        <taxon>Tracheophyta</taxon>
        <taxon>Spermatophyta</taxon>
        <taxon>Magnoliopsida</taxon>
        <taxon>eudicotyledons</taxon>
        <taxon>Gunneridae</taxon>
        <taxon>Pentapetalae</taxon>
        <taxon>rosids</taxon>
        <taxon>malvids</taxon>
        <taxon>Malvales</taxon>
        <taxon>Malvaceae</taxon>
        <taxon>Grewioideae</taxon>
        <taxon>Apeibeae</taxon>
        <taxon>Corchorus</taxon>
    </lineage>
</organism>
<dbReference type="OrthoDB" id="673776at2759"/>
<evidence type="ECO:0000313" key="1">
    <source>
        <dbReference type="EMBL" id="OMO80057.1"/>
    </source>
</evidence>
<comment type="caution">
    <text evidence="1">The sequence shown here is derived from an EMBL/GenBank/DDBJ whole genome shotgun (WGS) entry which is preliminary data.</text>
</comment>
<dbReference type="Proteomes" id="UP000187203">
    <property type="component" value="Unassembled WGS sequence"/>
</dbReference>
<gene>
    <name evidence="1" type="ORF">COLO4_24269</name>
</gene>
<dbReference type="AlphaFoldDB" id="A0A1R3IBV7"/>